<gene>
    <name evidence="1" type="ORF">E2C01_056950</name>
</gene>
<dbReference type="AlphaFoldDB" id="A0A5B7GS74"/>
<dbReference type="Proteomes" id="UP000324222">
    <property type="component" value="Unassembled WGS sequence"/>
</dbReference>
<organism evidence="1 2">
    <name type="scientific">Portunus trituberculatus</name>
    <name type="common">Swimming crab</name>
    <name type="synonym">Neptunus trituberculatus</name>
    <dbReference type="NCBI Taxonomy" id="210409"/>
    <lineage>
        <taxon>Eukaryota</taxon>
        <taxon>Metazoa</taxon>
        <taxon>Ecdysozoa</taxon>
        <taxon>Arthropoda</taxon>
        <taxon>Crustacea</taxon>
        <taxon>Multicrustacea</taxon>
        <taxon>Malacostraca</taxon>
        <taxon>Eumalacostraca</taxon>
        <taxon>Eucarida</taxon>
        <taxon>Decapoda</taxon>
        <taxon>Pleocyemata</taxon>
        <taxon>Brachyura</taxon>
        <taxon>Eubrachyura</taxon>
        <taxon>Portunoidea</taxon>
        <taxon>Portunidae</taxon>
        <taxon>Portuninae</taxon>
        <taxon>Portunus</taxon>
    </lineage>
</organism>
<evidence type="ECO:0000313" key="1">
    <source>
        <dbReference type="EMBL" id="MPC62860.1"/>
    </source>
</evidence>
<keyword evidence="2" id="KW-1185">Reference proteome</keyword>
<evidence type="ECO:0000313" key="2">
    <source>
        <dbReference type="Proteomes" id="UP000324222"/>
    </source>
</evidence>
<accession>A0A5B7GS74</accession>
<dbReference type="EMBL" id="VSRR010020128">
    <property type="protein sequence ID" value="MPC62860.1"/>
    <property type="molecule type" value="Genomic_DNA"/>
</dbReference>
<comment type="caution">
    <text evidence="1">The sequence shown here is derived from an EMBL/GenBank/DDBJ whole genome shotgun (WGS) entry which is preliminary data.</text>
</comment>
<name>A0A5B7GS74_PORTR</name>
<reference evidence="1 2" key="1">
    <citation type="submission" date="2019-05" db="EMBL/GenBank/DDBJ databases">
        <title>Another draft genome of Portunus trituberculatus and its Hox gene families provides insights of decapod evolution.</title>
        <authorList>
            <person name="Jeong J.-H."/>
            <person name="Song I."/>
            <person name="Kim S."/>
            <person name="Choi T."/>
            <person name="Kim D."/>
            <person name="Ryu S."/>
            <person name="Kim W."/>
        </authorList>
    </citation>
    <scope>NUCLEOTIDE SEQUENCE [LARGE SCALE GENOMIC DNA]</scope>
    <source>
        <tissue evidence="1">Muscle</tissue>
    </source>
</reference>
<protein>
    <submittedName>
        <fullName evidence="1">Uncharacterized protein</fullName>
    </submittedName>
</protein>
<proteinExistence type="predicted"/>
<sequence length="94" mass="10382">MGKETSIQEREVQCSGHCPAFSRLGEKHGAAPPIRPARFFASDTRPLTCSGLTTWECSVQQQSQPCLSCLPPVYFGLQRTEMAVKSTSFNDCQK</sequence>